<dbReference type="EMBL" id="BMGY01000012">
    <property type="protein sequence ID" value="GGH84655.1"/>
    <property type="molecule type" value="Genomic_DNA"/>
</dbReference>
<dbReference type="Gene3D" id="3.30.1150.10">
    <property type="match status" value="1"/>
</dbReference>
<feature type="domain" description="TonB C-terminal" evidence="2">
    <location>
        <begin position="315"/>
        <end position="402"/>
    </location>
</feature>
<gene>
    <name evidence="3" type="ORF">GCM10011495_17080</name>
</gene>
<keyword evidence="4" id="KW-1185">Reference proteome</keyword>
<dbReference type="InterPro" id="IPR037682">
    <property type="entry name" value="TonB_C"/>
</dbReference>
<evidence type="ECO:0000259" key="2">
    <source>
        <dbReference type="PROSITE" id="PS52015"/>
    </source>
</evidence>
<name>A0ABQ2A4S7_9BACT</name>
<evidence type="ECO:0000313" key="3">
    <source>
        <dbReference type="EMBL" id="GGH84655.1"/>
    </source>
</evidence>
<dbReference type="PROSITE" id="PS52015">
    <property type="entry name" value="TONB_CTD"/>
    <property type="match status" value="1"/>
</dbReference>
<evidence type="ECO:0000256" key="1">
    <source>
        <dbReference type="SAM" id="MobiDB-lite"/>
    </source>
</evidence>
<accession>A0ABQ2A4S7</accession>
<reference evidence="4" key="1">
    <citation type="journal article" date="2019" name="Int. J. Syst. Evol. Microbiol.">
        <title>The Global Catalogue of Microorganisms (GCM) 10K type strain sequencing project: providing services to taxonomists for standard genome sequencing and annotation.</title>
        <authorList>
            <consortium name="The Broad Institute Genomics Platform"/>
            <consortium name="The Broad Institute Genome Sequencing Center for Infectious Disease"/>
            <person name="Wu L."/>
            <person name="Ma J."/>
        </authorList>
    </citation>
    <scope>NUCLEOTIDE SEQUENCE [LARGE SCALE GENOMIC DNA]</scope>
    <source>
        <strain evidence="4">CGMCC 1.14966</strain>
    </source>
</reference>
<comment type="caution">
    <text evidence="3">The sequence shown here is derived from an EMBL/GenBank/DDBJ whole genome shotgun (WGS) entry which is preliminary data.</text>
</comment>
<proteinExistence type="predicted"/>
<sequence length="402" mass="41422">MSPADSPFAQLPAPGPHPATAELRAYAAGTLLPAEEYRIEAHTLDCERCADLVAGFSMSDPATTDQAVADLRTRLQARVGPAEPVPVAGGWAWPRLAAAAALLGAIAGSIWSWEHYEPAPATARLETAAAPVPSAAASGESKPAQTLEIAAAEVLAAKAAPETDALAAASTIPASARQAGYAAVVPALVPRRRAFGRVARPAAQPATESAARFSRSNQESEVAANEAVARTTDMPVPTAAPAAASSAAGVPPQSVTVLAEPTATDTLAQDNAAKMSRQYAKAISNINALAADNTARVATTPMPTAPAINPAPVGGTPAFREYLRREATKFVPEDGASQLSGLVRLQFTVGADGKVSNLKVVRGLRVDYDEEALRLVCEGPAWQPGISIGRRAPLPVEMTVPF</sequence>
<organism evidence="3 4">
    <name type="scientific">Hymenobacter frigidus</name>
    <dbReference type="NCBI Taxonomy" id="1524095"/>
    <lineage>
        <taxon>Bacteria</taxon>
        <taxon>Pseudomonadati</taxon>
        <taxon>Bacteroidota</taxon>
        <taxon>Cytophagia</taxon>
        <taxon>Cytophagales</taxon>
        <taxon>Hymenobacteraceae</taxon>
        <taxon>Hymenobacter</taxon>
    </lineage>
</organism>
<dbReference type="RefSeq" id="WP_188561636.1">
    <property type="nucleotide sequence ID" value="NZ_BMGY01000012.1"/>
</dbReference>
<dbReference type="Pfam" id="PF03544">
    <property type="entry name" value="TonB_C"/>
    <property type="match status" value="1"/>
</dbReference>
<feature type="compositionally biased region" description="Low complexity" evidence="1">
    <location>
        <begin position="235"/>
        <end position="251"/>
    </location>
</feature>
<evidence type="ECO:0000313" key="4">
    <source>
        <dbReference type="Proteomes" id="UP000637774"/>
    </source>
</evidence>
<protein>
    <recommendedName>
        <fullName evidence="2">TonB C-terminal domain-containing protein</fullName>
    </recommendedName>
</protein>
<feature type="region of interest" description="Disordered" evidence="1">
    <location>
        <begin position="231"/>
        <end position="251"/>
    </location>
</feature>
<dbReference type="SUPFAM" id="SSF74653">
    <property type="entry name" value="TolA/TonB C-terminal domain"/>
    <property type="match status" value="1"/>
</dbReference>
<dbReference type="Proteomes" id="UP000637774">
    <property type="component" value="Unassembled WGS sequence"/>
</dbReference>